<keyword evidence="1" id="KW-0732">Signal</keyword>
<evidence type="ECO:0000256" key="1">
    <source>
        <dbReference type="SAM" id="SignalP"/>
    </source>
</evidence>
<evidence type="ECO:0000313" key="2">
    <source>
        <dbReference type="EMBL" id="GAA4029969.1"/>
    </source>
</evidence>
<name>A0ABP7TQW4_9BACT</name>
<feature type="chain" id="PRO_5046851730" description="Quinol oxidase subunit 4" evidence="1">
    <location>
        <begin position="25"/>
        <end position="81"/>
    </location>
</feature>
<sequence>MLRIVVLFLVLLGACSFDVQEAQAASRPIHRHRPRAGDFRPVYRYYRGPGRHKDRFRKFSKRRSTKGGFLSNFGHKRRGTL</sequence>
<accession>A0ABP7TQW4</accession>
<comment type="caution">
    <text evidence="2">The sequence shown here is derived from an EMBL/GenBank/DDBJ whole genome shotgun (WGS) entry which is preliminary data.</text>
</comment>
<evidence type="ECO:0000313" key="3">
    <source>
        <dbReference type="Proteomes" id="UP001501469"/>
    </source>
</evidence>
<proteinExistence type="predicted"/>
<dbReference type="Proteomes" id="UP001501469">
    <property type="component" value="Unassembled WGS sequence"/>
</dbReference>
<evidence type="ECO:0008006" key="4">
    <source>
        <dbReference type="Google" id="ProtNLM"/>
    </source>
</evidence>
<reference evidence="3" key="1">
    <citation type="journal article" date="2019" name="Int. J. Syst. Evol. Microbiol.">
        <title>The Global Catalogue of Microorganisms (GCM) 10K type strain sequencing project: providing services to taxonomists for standard genome sequencing and annotation.</title>
        <authorList>
            <consortium name="The Broad Institute Genomics Platform"/>
            <consortium name="The Broad Institute Genome Sequencing Center for Infectious Disease"/>
            <person name="Wu L."/>
            <person name="Ma J."/>
        </authorList>
    </citation>
    <scope>NUCLEOTIDE SEQUENCE [LARGE SCALE GENOMIC DNA]</scope>
    <source>
        <strain evidence="3">JCM 17225</strain>
    </source>
</reference>
<dbReference type="EMBL" id="BAABDK010000010">
    <property type="protein sequence ID" value="GAA4029969.1"/>
    <property type="molecule type" value="Genomic_DNA"/>
</dbReference>
<organism evidence="2 3">
    <name type="scientific">Hymenobacter glaciei</name>
    <dbReference type="NCBI Taxonomy" id="877209"/>
    <lineage>
        <taxon>Bacteria</taxon>
        <taxon>Pseudomonadati</taxon>
        <taxon>Bacteroidota</taxon>
        <taxon>Cytophagia</taxon>
        <taxon>Cytophagales</taxon>
        <taxon>Hymenobacteraceae</taxon>
        <taxon>Hymenobacter</taxon>
    </lineage>
</organism>
<dbReference type="RefSeq" id="WP_345051768.1">
    <property type="nucleotide sequence ID" value="NZ_BAABDK010000010.1"/>
</dbReference>
<keyword evidence="3" id="KW-1185">Reference proteome</keyword>
<protein>
    <recommendedName>
        <fullName evidence="4">Quinol oxidase subunit 4</fullName>
    </recommendedName>
</protein>
<dbReference type="PROSITE" id="PS51257">
    <property type="entry name" value="PROKAR_LIPOPROTEIN"/>
    <property type="match status" value="1"/>
</dbReference>
<feature type="signal peptide" evidence="1">
    <location>
        <begin position="1"/>
        <end position="24"/>
    </location>
</feature>
<gene>
    <name evidence="2" type="ORF">GCM10022409_12780</name>
</gene>